<dbReference type="EC" id="2.7.13.3" evidence="3"/>
<dbReference type="CDD" id="cd00075">
    <property type="entry name" value="HATPase"/>
    <property type="match status" value="1"/>
</dbReference>
<dbReference type="SUPFAM" id="SSF55874">
    <property type="entry name" value="ATPase domain of HSP90 chaperone/DNA topoisomerase II/histidine kinase"/>
    <property type="match status" value="1"/>
</dbReference>
<dbReference type="Pfam" id="PF02518">
    <property type="entry name" value="HATPase_c"/>
    <property type="match status" value="1"/>
</dbReference>
<accession>A0A4Q2EI07</accession>
<dbReference type="InterPro" id="IPR003594">
    <property type="entry name" value="HATPase_dom"/>
</dbReference>
<dbReference type="InterPro" id="IPR036097">
    <property type="entry name" value="HisK_dim/P_sf"/>
</dbReference>
<dbReference type="GO" id="GO:0016036">
    <property type="term" value="P:cellular response to phosphate starvation"/>
    <property type="evidence" value="ECO:0007669"/>
    <property type="project" value="TreeGrafter"/>
</dbReference>
<proteinExistence type="predicted"/>
<dbReference type="SMART" id="SM00388">
    <property type="entry name" value="HisKA"/>
    <property type="match status" value="1"/>
</dbReference>
<dbReference type="InterPro" id="IPR036890">
    <property type="entry name" value="HATPase_C_sf"/>
</dbReference>
<keyword evidence="6 12" id="KW-0418">Kinase</keyword>
<gene>
    <name evidence="12" type="ORF">C1706_03475</name>
</gene>
<evidence type="ECO:0000256" key="10">
    <source>
        <dbReference type="SAM" id="Phobius"/>
    </source>
</evidence>
<keyword evidence="4" id="KW-0597">Phosphoprotein</keyword>
<dbReference type="InterPro" id="IPR004358">
    <property type="entry name" value="Sig_transdc_His_kin-like_C"/>
</dbReference>
<evidence type="ECO:0000256" key="8">
    <source>
        <dbReference type="ARBA" id="ARBA00039401"/>
    </source>
</evidence>
<dbReference type="Gene3D" id="1.10.287.130">
    <property type="match status" value="1"/>
</dbReference>
<dbReference type="GO" id="GO:0004721">
    <property type="term" value="F:phosphoprotein phosphatase activity"/>
    <property type="evidence" value="ECO:0007669"/>
    <property type="project" value="TreeGrafter"/>
</dbReference>
<dbReference type="CDD" id="cd00082">
    <property type="entry name" value="HisKA"/>
    <property type="match status" value="1"/>
</dbReference>
<name>A0A4Q2EI07_9ACTN</name>
<evidence type="ECO:0000256" key="3">
    <source>
        <dbReference type="ARBA" id="ARBA00012438"/>
    </source>
</evidence>
<evidence type="ECO:0000256" key="5">
    <source>
        <dbReference type="ARBA" id="ARBA00022679"/>
    </source>
</evidence>
<dbReference type="PROSITE" id="PS50109">
    <property type="entry name" value="HIS_KIN"/>
    <property type="match status" value="1"/>
</dbReference>
<evidence type="ECO:0000256" key="2">
    <source>
        <dbReference type="ARBA" id="ARBA00004236"/>
    </source>
</evidence>
<dbReference type="OrthoDB" id="9813151at2"/>
<keyword evidence="10" id="KW-0472">Membrane</keyword>
<dbReference type="InterPro" id="IPR003661">
    <property type="entry name" value="HisK_dim/P_dom"/>
</dbReference>
<dbReference type="Proteomes" id="UP000290624">
    <property type="component" value="Unassembled WGS sequence"/>
</dbReference>
<dbReference type="SUPFAM" id="SSF47384">
    <property type="entry name" value="Homodimeric domain of signal transducing histidine kinase"/>
    <property type="match status" value="1"/>
</dbReference>
<keyword evidence="7" id="KW-0902">Two-component regulatory system</keyword>
<comment type="caution">
    <text evidence="12">The sequence shown here is derived from an EMBL/GenBank/DDBJ whole genome shotgun (WGS) entry which is preliminary data.</text>
</comment>
<feature type="compositionally biased region" description="Basic residues" evidence="9">
    <location>
        <begin position="1"/>
        <end position="16"/>
    </location>
</feature>
<feature type="domain" description="Histidine kinase" evidence="11">
    <location>
        <begin position="175"/>
        <end position="394"/>
    </location>
</feature>
<dbReference type="SMART" id="SM00387">
    <property type="entry name" value="HATPase_c"/>
    <property type="match status" value="1"/>
</dbReference>
<dbReference type="GO" id="GO:0005886">
    <property type="term" value="C:plasma membrane"/>
    <property type="evidence" value="ECO:0007669"/>
    <property type="project" value="UniProtKB-SubCell"/>
</dbReference>
<dbReference type="Pfam" id="PF00512">
    <property type="entry name" value="HisKA"/>
    <property type="match status" value="1"/>
</dbReference>
<comment type="catalytic activity">
    <reaction evidence="1">
        <text>ATP + protein L-histidine = ADP + protein N-phospho-L-histidine.</text>
        <dbReference type="EC" id="2.7.13.3"/>
    </reaction>
</comment>
<protein>
    <recommendedName>
        <fullName evidence="8">Sensor-like histidine kinase SenX3</fullName>
        <ecNumber evidence="3">2.7.13.3</ecNumber>
    </recommendedName>
</protein>
<feature type="region of interest" description="Disordered" evidence="9">
    <location>
        <begin position="1"/>
        <end position="24"/>
    </location>
</feature>
<evidence type="ECO:0000256" key="1">
    <source>
        <dbReference type="ARBA" id="ARBA00000085"/>
    </source>
</evidence>
<keyword evidence="10" id="KW-1133">Transmembrane helix</keyword>
<evidence type="ECO:0000313" key="12">
    <source>
        <dbReference type="EMBL" id="RXW32949.1"/>
    </source>
</evidence>
<keyword evidence="10" id="KW-0812">Transmembrane</keyword>
<dbReference type="FunFam" id="3.30.565.10:FF:000006">
    <property type="entry name" value="Sensor histidine kinase WalK"/>
    <property type="match status" value="1"/>
</dbReference>
<dbReference type="PANTHER" id="PTHR45453">
    <property type="entry name" value="PHOSPHATE REGULON SENSOR PROTEIN PHOR"/>
    <property type="match status" value="1"/>
</dbReference>
<dbReference type="AlphaFoldDB" id="A0A4Q2EI07"/>
<keyword evidence="13" id="KW-1185">Reference proteome</keyword>
<evidence type="ECO:0000313" key="13">
    <source>
        <dbReference type="Proteomes" id="UP000290624"/>
    </source>
</evidence>
<dbReference type="InterPro" id="IPR005467">
    <property type="entry name" value="His_kinase_dom"/>
</dbReference>
<evidence type="ECO:0000259" key="11">
    <source>
        <dbReference type="PROSITE" id="PS50109"/>
    </source>
</evidence>
<reference evidence="12 13" key="1">
    <citation type="submission" date="2018-01" db="EMBL/GenBank/DDBJ databases">
        <title>Lactibacter flavus gen. nov., sp. nov., a novel bacterium of the family Propionibacteriaceae isolated from raw milk and dairy products.</title>
        <authorList>
            <person name="Wenning M."/>
            <person name="Breitenwieser F."/>
            <person name="Huptas C."/>
            <person name="von Neubeck M."/>
            <person name="Busse H.-J."/>
            <person name="Scherer S."/>
        </authorList>
    </citation>
    <scope>NUCLEOTIDE SEQUENCE [LARGE SCALE GENOMIC DNA]</scope>
    <source>
        <strain evidence="12 13">VG341</strain>
    </source>
</reference>
<keyword evidence="5" id="KW-0808">Transferase</keyword>
<comment type="subcellular location">
    <subcellularLocation>
        <location evidence="2">Cell membrane</location>
    </subcellularLocation>
</comment>
<dbReference type="GO" id="GO:0000155">
    <property type="term" value="F:phosphorelay sensor kinase activity"/>
    <property type="evidence" value="ECO:0007669"/>
    <property type="project" value="InterPro"/>
</dbReference>
<feature type="transmembrane region" description="Helical" evidence="10">
    <location>
        <begin position="26"/>
        <end position="52"/>
    </location>
</feature>
<dbReference type="PRINTS" id="PR00344">
    <property type="entry name" value="BCTRLSENSOR"/>
</dbReference>
<organism evidence="12 13">
    <name type="scientific">Propioniciclava flava</name>
    <dbReference type="NCBI Taxonomy" id="2072026"/>
    <lineage>
        <taxon>Bacteria</taxon>
        <taxon>Bacillati</taxon>
        <taxon>Actinomycetota</taxon>
        <taxon>Actinomycetes</taxon>
        <taxon>Propionibacteriales</taxon>
        <taxon>Propionibacteriaceae</taxon>
        <taxon>Propioniciclava</taxon>
    </lineage>
</organism>
<sequence>MNAQRRSRQARRNPPRRRGEASYDRAVTPAMAAALGVVVGAVFATIATHVAMRIRLAAPPPDPGPERQRVLDALRAGGVLVGDQDEILGANTAAADLGLVRGDRVAIPALLELVREVRRDGETAAVNLDQTRSGRTGQRLAVRVVRLDDGVVLVVADDRAAALRVEASARDFMANATHELKTPIGAITLLSEAAEQAADDPEAVRRFTGKIQGESARLTQLVTQIVQLSHVQGTQLATLSMVDIDEVVATALDRSRHLAEQRSVSLTTSGARGLSIRGSRDQLITALVNLLHNAIHYSDTKARVVVTTRLVPSPDGDKIAIGVSDNGIGISEEDQRRVFERFYRVDFARSRQTGGTGLGLSIVNEIVEAHGGSITLWSRVGSGSTFTMELPAAPDLEEDA</sequence>
<evidence type="ECO:0000256" key="7">
    <source>
        <dbReference type="ARBA" id="ARBA00023012"/>
    </source>
</evidence>
<dbReference type="Gene3D" id="3.30.565.10">
    <property type="entry name" value="Histidine kinase-like ATPase, C-terminal domain"/>
    <property type="match status" value="1"/>
</dbReference>
<evidence type="ECO:0000256" key="6">
    <source>
        <dbReference type="ARBA" id="ARBA00022777"/>
    </source>
</evidence>
<evidence type="ECO:0000256" key="4">
    <source>
        <dbReference type="ARBA" id="ARBA00022553"/>
    </source>
</evidence>
<evidence type="ECO:0000256" key="9">
    <source>
        <dbReference type="SAM" id="MobiDB-lite"/>
    </source>
</evidence>
<dbReference type="EMBL" id="PPCV01000002">
    <property type="protein sequence ID" value="RXW32949.1"/>
    <property type="molecule type" value="Genomic_DNA"/>
</dbReference>
<dbReference type="InterPro" id="IPR050351">
    <property type="entry name" value="BphY/WalK/GraS-like"/>
</dbReference>
<dbReference type="PANTHER" id="PTHR45453:SF1">
    <property type="entry name" value="PHOSPHATE REGULON SENSOR PROTEIN PHOR"/>
    <property type="match status" value="1"/>
</dbReference>